<dbReference type="SUPFAM" id="SSF52833">
    <property type="entry name" value="Thioredoxin-like"/>
    <property type="match status" value="1"/>
</dbReference>
<dbReference type="CDD" id="cd02976">
    <property type="entry name" value="NrdH"/>
    <property type="match status" value="1"/>
</dbReference>
<protein>
    <submittedName>
        <fullName evidence="2">Glutaredoxin NrdH-like protein</fullName>
    </submittedName>
</protein>
<dbReference type="Gene3D" id="3.40.30.10">
    <property type="entry name" value="Glutaredoxin"/>
    <property type="match status" value="1"/>
</dbReference>
<evidence type="ECO:0000259" key="1">
    <source>
        <dbReference type="PROSITE" id="PS50404"/>
    </source>
</evidence>
<dbReference type="InterPro" id="IPR002109">
    <property type="entry name" value="Glutaredoxin"/>
</dbReference>
<reference evidence="2 3" key="1">
    <citation type="journal article" date="2013" name="Genome Announc.">
        <title>Complete genome sequence of Simiduia agarivorans SA1(T), a marine bacterium able to degrade a variety of polysaccharides.</title>
        <authorList>
            <person name="Lin S.Y."/>
            <person name="Shieh W.Y."/>
            <person name="Chen J.S."/>
            <person name="Tang S.L."/>
        </authorList>
    </citation>
    <scope>NUCLEOTIDE SEQUENCE [LARGE SCALE GENOMIC DNA]</scope>
    <source>
        <strain evidence="3">DSM 21679 / JCM 13881 / BCRC 17597 / SA1</strain>
    </source>
</reference>
<keyword evidence="3" id="KW-1185">Reference proteome</keyword>
<organism evidence="2 3">
    <name type="scientific">Simiduia agarivorans (strain DSM 21679 / JCM 13881 / BCRC 17597 / SA1)</name>
    <dbReference type="NCBI Taxonomy" id="1117647"/>
    <lineage>
        <taxon>Bacteria</taxon>
        <taxon>Pseudomonadati</taxon>
        <taxon>Pseudomonadota</taxon>
        <taxon>Gammaproteobacteria</taxon>
        <taxon>Cellvibrionales</taxon>
        <taxon>Cellvibrionaceae</taxon>
        <taxon>Simiduia</taxon>
    </lineage>
</organism>
<evidence type="ECO:0000313" key="2">
    <source>
        <dbReference type="EMBL" id="AFU98240.2"/>
    </source>
</evidence>
<feature type="domain" description="GST N-terminal" evidence="1">
    <location>
        <begin position="36"/>
        <end position="110"/>
    </location>
</feature>
<dbReference type="PANTHER" id="PTHR34386:SF1">
    <property type="entry name" value="GLUTAREDOXIN-LIKE PROTEIN NRDH"/>
    <property type="match status" value="1"/>
</dbReference>
<dbReference type="EMBL" id="CP003746">
    <property type="protein sequence ID" value="AFU98240.2"/>
    <property type="molecule type" value="Genomic_DNA"/>
</dbReference>
<name>K4KJ76_SIMAS</name>
<accession>K4KJ76</accession>
<dbReference type="Proteomes" id="UP000000466">
    <property type="component" value="Chromosome"/>
</dbReference>
<dbReference type="InterPro" id="IPR036249">
    <property type="entry name" value="Thioredoxin-like_sf"/>
</dbReference>
<gene>
    <name evidence="2" type="ordered locus">M5M_05175</name>
</gene>
<dbReference type="PANTHER" id="PTHR34386">
    <property type="entry name" value="GLUTAREDOXIN"/>
    <property type="match status" value="1"/>
</dbReference>
<dbReference type="RefSeq" id="WP_016389228.1">
    <property type="nucleotide sequence ID" value="NC_018868.3"/>
</dbReference>
<dbReference type="GO" id="GO:0009055">
    <property type="term" value="F:electron transfer activity"/>
    <property type="evidence" value="ECO:0007669"/>
    <property type="project" value="TreeGrafter"/>
</dbReference>
<dbReference type="InterPro" id="IPR004045">
    <property type="entry name" value="Glutathione_S-Trfase_N"/>
</dbReference>
<dbReference type="KEGG" id="saga:M5M_05175"/>
<evidence type="ECO:0000313" key="3">
    <source>
        <dbReference type="Proteomes" id="UP000000466"/>
    </source>
</evidence>
<dbReference type="Pfam" id="PF00462">
    <property type="entry name" value="Glutaredoxin"/>
    <property type="match status" value="1"/>
</dbReference>
<dbReference type="STRING" id="1117647.M5M_05175"/>
<dbReference type="PROSITE" id="PS51354">
    <property type="entry name" value="GLUTAREDOXIN_2"/>
    <property type="match status" value="1"/>
</dbReference>
<dbReference type="AlphaFoldDB" id="K4KJ76"/>
<sequence length="110" mass="12064">MKKLLLLVAAVALLIKFDVIRSPFTTAPDDSRTYNAEVVLYATAWCGYCKKTRSLLAEHGIPYVEYDIEKSSEGLVQYKALNGSGIPLLVVNGDVIRGYNPKQILASASK</sequence>
<dbReference type="OrthoDB" id="8991911at2"/>
<dbReference type="GO" id="GO:0045454">
    <property type="term" value="P:cell redox homeostasis"/>
    <property type="evidence" value="ECO:0007669"/>
    <property type="project" value="TreeGrafter"/>
</dbReference>
<dbReference type="eggNOG" id="COG0695">
    <property type="taxonomic scope" value="Bacteria"/>
</dbReference>
<proteinExistence type="predicted"/>
<dbReference type="HOGENOM" id="CLU_164657_0_0_6"/>
<dbReference type="InterPro" id="IPR051548">
    <property type="entry name" value="Grx-like_ET"/>
</dbReference>
<dbReference type="PROSITE" id="PS50404">
    <property type="entry name" value="GST_NTER"/>
    <property type="match status" value="1"/>
</dbReference>